<dbReference type="OrthoDB" id="1696305at2759"/>
<dbReference type="EMBL" id="RRYP01005835">
    <property type="protein sequence ID" value="TNV81696.1"/>
    <property type="molecule type" value="Genomic_DNA"/>
</dbReference>
<organism evidence="3 4">
    <name type="scientific">Halteria grandinella</name>
    <dbReference type="NCBI Taxonomy" id="5974"/>
    <lineage>
        <taxon>Eukaryota</taxon>
        <taxon>Sar</taxon>
        <taxon>Alveolata</taxon>
        <taxon>Ciliophora</taxon>
        <taxon>Intramacronucleata</taxon>
        <taxon>Spirotrichea</taxon>
        <taxon>Stichotrichia</taxon>
        <taxon>Sporadotrichida</taxon>
        <taxon>Halteriidae</taxon>
        <taxon>Halteria</taxon>
    </lineage>
</organism>
<reference evidence="3" key="1">
    <citation type="submission" date="2019-06" db="EMBL/GenBank/DDBJ databases">
        <authorList>
            <person name="Zheng W."/>
        </authorList>
    </citation>
    <scope>NUCLEOTIDE SEQUENCE</scope>
    <source>
        <strain evidence="3">QDHG01</strain>
    </source>
</reference>
<dbReference type="InterPro" id="IPR006073">
    <property type="entry name" value="GTP-bd"/>
</dbReference>
<dbReference type="GO" id="GO:0005525">
    <property type="term" value="F:GTP binding"/>
    <property type="evidence" value="ECO:0007669"/>
    <property type="project" value="InterPro"/>
</dbReference>
<keyword evidence="4" id="KW-1185">Reference proteome</keyword>
<dbReference type="AlphaFoldDB" id="A0A8J8T4Y5"/>
<dbReference type="InterPro" id="IPR050896">
    <property type="entry name" value="Mito_lipid_metab_GTPase"/>
</dbReference>
<feature type="domain" description="NOA1/YqeH-like C-terminal" evidence="2">
    <location>
        <begin position="319"/>
        <end position="413"/>
    </location>
</feature>
<name>A0A8J8T4Y5_HALGN</name>
<proteinExistence type="predicted"/>
<gene>
    <name evidence="3" type="ORF">FGO68_gene13391</name>
</gene>
<dbReference type="PANTHER" id="PTHR46434:SF1">
    <property type="entry name" value="GENETIC INTERACTOR OF PROHIBITINS 3, MITOCHONDRIAL"/>
    <property type="match status" value="1"/>
</dbReference>
<dbReference type="InterPro" id="IPR048422">
    <property type="entry name" value="NOA1/YqeH-like_C"/>
</dbReference>
<dbReference type="PANTHER" id="PTHR46434">
    <property type="entry name" value="GENETIC INTERACTOR OF PROHIBITINS 3, MITOCHONDRIAL"/>
    <property type="match status" value="1"/>
</dbReference>
<evidence type="ECO:0000313" key="3">
    <source>
        <dbReference type="EMBL" id="TNV81696.1"/>
    </source>
</evidence>
<accession>A0A8J8T4Y5</accession>
<dbReference type="Pfam" id="PF21516">
    <property type="entry name" value="YqeH-like_C"/>
    <property type="match status" value="1"/>
</dbReference>
<dbReference type="Pfam" id="PF01926">
    <property type="entry name" value="MMR_HSR1"/>
    <property type="match status" value="1"/>
</dbReference>
<evidence type="ECO:0000313" key="4">
    <source>
        <dbReference type="Proteomes" id="UP000785679"/>
    </source>
</evidence>
<evidence type="ECO:0008006" key="5">
    <source>
        <dbReference type="Google" id="ProtNLM"/>
    </source>
</evidence>
<dbReference type="InterPro" id="IPR027417">
    <property type="entry name" value="P-loop_NTPase"/>
</dbReference>
<comment type="caution">
    <text evidence="3">The sequence shown here is derived from an EMBL/GenBank/DDBJ whole genome shotgun (WGS) entry which is preliminary data.</text>
</comment>
<feature type="domain" description="G" evidence="1">
    <location>
        <begin position="193"/>
        <end position="274"/>
    </location>
</feature>
<evidence type="ECO:0000259" key="2">
    <source>
        <dbReference type="Pfam" id="PF21516"/>
    </source>
</evidence>
<dbReference type="Proteomes" id="UP000785679">
    <property type="component" value="Unassembled WGS sequence"/>
</dbReference>
<evidence type="ECO:0000259" key="1">
    <source>
        <dbReference type="Pfam" id="PF01926"/>
    </source>
</evidence>
<dbReference type="GO" id="GO:0005739">
    <property type="term" value="C:mitochondrion"/>
    <property type="evidence" value="ECO:0007669"/>
    <property type="project" value="TreeGrafter"/>
</dbReference>
<dbReference type="SUPFAM" id="SSF52540">
    <property type="entry name" value="P-loop containing nucleoside triphosphate hydrolases"/>
    <property type="match status" value="1"/>
</dbReference>
<dbReference type="Gene3D" id="3.40.50.300">
    <property type="entry name" value="P-loop containing nucleotide triphosphate hydrolases"/>
    <property type="match status" value="1"/>
</dbReference>
<sequence>MQGKAGKKGLPKVESLSKVNEYAKFKKEVEQKPNNLICQRCHELKHLHQRMDYQNPTETGPGQPTLMAAAVNKNDRETILKTLTDKMYSKSIVIKVIDMANFEGSQIDEIYETVNIRKHKLIIVCNKIDSLPKGLRVDRLQTWVKNQIKDKIKEGIKYHICLASAKETTGIQKVLDILEQTKKEYDEKEFLPKVYVVGATNSGKSSFINSMIFKSNKYKEPNKVHYRSKYATLTESAAPGTTLDFISVEEVRLGFKILDTPGVPNMNQVQSLITDYQDLMSVLPNKQMSSLPLNIKNSYSVWLGALGRVDFLSGEDKFFTFVMPPHVTIHRTPLEKAESVYAKHAGTLLRPTYNNEPQKVKFVAHELALNCDDFKLANFDISIEGLGWFSLQGKGFANLLLHLPEGVRYHIRKDPMFPYEVEEKGLKRMSGNPVNSNTRKNQMLAQKFQYKKKLQAGDEA</sequence>
<protein>
    <recommendedName>
        <fullName evidence="5">CP-type G domain-containing protein</fullName>
    </recommendedName>
</protein>